<dbReference type="SUPFAM" id="SSF52172">
    <property type="entry name" value="CheY-like"/>
    <property type="match status" value="1"/>
</dbReference>
<feature type="region of interest" description="Disordered" evidence="13">
    <location>
        <begin position="1"/>
        <end position="20"/>
    </location>
</feature>
<dbReference type="GO" id="GO:0004673">
    <property type="term" value="F:protein histidine kinase activity"/>
    <property type="evidence" value="ECO:0007669"/>
    <property type="project" value="UniProtKB-EC"/>
</dbReference>
<reference evidence="16" key="1">
    <citation type="submission" date="2020-02" db="EMBL/GenBank/DDBJ databases">
        <authorList>
            <person name="Meier V. D."/>
        </authorList>
    </citation>
    <scope>NUCLEOTIDE SEQUENCE</scope>
    <source>
        <strain evidence="16">AVDCRST_MAG08</strain>
    </source>
</reference>
<dbReference type="Pfam" id="PF00360">
    <property type="entry name" value="PHY"/>
    <property type="match status" value="1"/>
</dbReference>
<dbReference type="GO" id="GO:0000160">
    <property type="term" value="P:phosphorelay signal transduction system"/>
    <property type="evidence" value="ECO:0007669"/>
    <property type="project" value="InterPro"/>
</dbReference>
<dbReference type="SUPFAM" id="SSF55781">
    <property type="entry name" value="GAF domain-like"/>
    <property type="match status" value="2"/>
</dbReference>
<dbReference type="PIRSF" id="PIRSF036397">
    <property type="entry name" value="Bactrphtchrm_rec"/>
    <property type="match status" value="1"/>
</dbReference>
<dbReference type="PANTHER" id="PTHR41523">
    <property type="entry name" value="TWO-COMPONENT SYSTEM SENSOR PROTEIN"/>
    <property type="match status" value="1"/>
</dbReference>
<dbReference type="Gene3D" id="3.30.565.10">
    <property type="entry name" value="Histidine kinase-like ATPase, C-terminal domain"/>
    <property type="match status" value="1"/>
</dbReference>
<dbReference type="InterPro" id="IPR001294">
    <property type="entry name" value="Phytochrome"/>
</dbReference>
<dbReference type="EC" id="2.7.13.3" evidence="2"/>
<dbReference type="Gene3D" id="3.40.50.2300">
    <property type="match status" value="1"/>
</dbReference>
<dbReference type="SMART" id="SM00065">
    <property type="entry name" value="GAF"/>
    <property type="match status" value="1"/>
</dbReference>
<dbReference type="SMART" id="SM00448">
    <property type="entry name" value="REC"/>
    <property type="match status" value="1"/>
</dbReference>
<dbReference type="InterPro" id="IPR013654">
    <property type="entry name" value="PAS_2"/>
</dbReference>
<dbReference type="PROSITE" id="PS50046">
    <property type="entry name" value="PHYTOCHROME_2"/>
    <property type="match status" value="1"/>
</dbReference>
<evidence type="ECO:0000256" key="5">
    <source>
        <dbReference type="ARBA" id="ARBA00022606"/>
    </source>
</evidence>
<dbReference type="InterPro" id="IPR029016">
    <property type="entry name" value="GAF-like_dom_sf"/>
</dbReference>
<proteinExistence type="predicted"/>
<dbReference type="InterPro" id="IPR011006">
    <property type="entry name" value="CheY-like_superfamily"/>
</dbReference>
<dbReference type="InterPro" id="IPR036890">
    <property type="entry name" value="HATPase_C_sf"/>
</dbReference>
<dbReference type="PANTHER" id="PTHR41523:SF7">
    <property type="entry name" value="HISTIDINE KINASE"/>
    <property type="match status" value="1"/>
</dbReference>
<keyword evidence="6 16" id="KW-0808">Transferase</keyword>
<evidence type="ECO:0000313" key="16">
    <source>
        <dbReference type="EMBL" id="CAA9275700.1"/>
    </source>
</evidence>
<dbReference type="InterPro" id="IPR043150">
    <property type="entry name" value="Phytochrome_PHY_sf"/>
</dbReference>
<dbReference type="PRINTS" id="PR01033">
    <property type="entry name" value="PHYTOCHROME"/>
</dbReference>
<dbReference type="Gene3D" id="3.30.450.270">
    <property type="match status" value="1"/>
</dbReference>
<dbReference type="InterPro" id="IPR009219">
    <property type="entry name" value="Bactrphtchr_CheY"/>
</dbReference>
<dbReference type="Pfam" id="PF01590">
    <property type="entry name" value="GAF"/>
    <property type="match status" value="1"/>
</dbReference>
<dbReference type="InterPro" id="IPR001789">
    <property type="entry name" value="Sig_transdc_resp-reg_receiver"/>
</dbReference>
<evidence type="ECO:0000256" key="1">
    <source>
        <dbReference type="ARBA" id="ARBA00000085"/>
    </source>
</evidence>
<evidence type="ECO:0000259" key="14">
    <source>
        <dbReference type="PROSITE" id="PS50046"/>
    </source>
</evidence>
<evidence type="ECO:0000256" key="4">
    <source>
        <dbReference type="ARBA" id="ARBA00022553"/>
    </source>
</evidence>
<keyword evidence="4 12" id="KW-0597">Phosphoprotein</keyword>
<feature type="modified residue" description="4-aspartylphosphate" evidence="12">
    <location>
        <position position="801"/>
    </location>
</feature>
<keyword evidence="7" id="KW-0547">Nucleotide-binding</keyword>
<sequence length="866" mass="93774">MRTRLADPAPEPAPGGLDLGSCEREPIHLLGAVQGFGFLLAAGPDGTVRHASANAADHLGVPVEGAIGRPFSALLQREAMHEITGALQSLHGHHQTERLFGLSLVAGRPPYDVAVHMVPDGEGALTVVEAEPSAAEPRFDPVATVKGMMARLLSARTLEDMHERAARQLRAVLGFDRVMVYRFDEDGSGEVVGESVASHLEPYRGLRYPASDIPKQARALYCRNWLRLIADAGAEPVPVLSAPAPDAAASAPPDLSSSTLRSVSPVHVEYLRNMGVAASLSVSIMRGDELWGLLACHNSTPKVPSFQRRSAAELFGQLYSLQVESVERTQASRYEAEARAAHDRLLASVTEKDDVVGSLARVADELRVLVPCDGVAVCTGDRIETSGEAPDRQGMVELLHSLSDVSTSRVFAADSIAERHPPAARYADRAAGMLVIPISRAPRDYLIFFRKELVRTVVWAGDPSKVAEPGATRLHPRRSFEAWRETVRGRSTPWTAPELRAAESLRVTLLEVVVRLTGAAAEQRRASHERQELLIAELNHRVRNILALIRALVSRSQESAETLESFVGVLNGRIQSLARAHDQLTDDRWGPVALRGMFESEFRAYLGERQQERTRLSGPPVLIEPQALTVLALVTHELATNAAKYGGLSDHHGNVEVEWRFEEDGSLYLSWRESGGPVVVAPNRRGFGTTIIERSVPFELQGRAALRYAPTGLEAEFTIPARFVRAGEEKAVSAPKPRRSVEAPQLSGTALLVEDSTLLALDAEEILLKLGFDRVEVASTVAGGTAAVERAAGGFGFALLDFNLGDETSLPIAEELHRRGVPFAFATGYGKGIQLPPELAGTVPVIAKPYRADDIAKLVSRTLEKA</sequence>
<name>A0A6J4JFV6_9PROT</name>
<dbReference type="AlphaFoldDB" id="A0A6J4JFV6"/>
<evidence type="ECO:0000256" key="13">
    <source>
        <dbReference type="SAM" id="MobiDB-lite"/>
    </source>
</evidence>
<evidence type="ECO:0000256" key="8">
    <source>
        <dbReference type="ARBA" id="ARBA00022777"/>
    </source>
</evidence>
<dbReference type="InterPro" id="IPR003018">
    <property type="entry name" value="GAF"/>
</dbReference>
<dbReference type="SMART" id="SM00911">
    <property type="entry name" value="HWE_HK"/>
    <property type="match status" value="1"/>
</dbReference>
<evidence type="ECO:0000256" key="3">
    <source>
        <dbReference type="ARBA" id="ARBA00022543"/>
    </source>
</evidence>
<feature type="domain" description="Response regulatory" evidence="15">
    <location>
        <begin position="749"/>
        <end position="863"/>
    </location>
</feature>
<dbReference type="PROSITE" id="PS50110">
    <property type="entry name" value="RESPONSE_REGULATORY"/>
    <property type="match status" value="1"/>
</dbReference>
<evidence type="ECO:0000256" key="7">
    <source>
        <dbReference type="ARBA" id="ARBA00022741"/>
    </source>
</evidence>
<gene>
    <name evidence="16" type="ORF">AVDCRST_MAG08-3465</name>
</gene>
<dbReference type="Pfam" id="PF07536">
    <property type="entry name" value="HWE_HK"/>
    <property type="match status" value="1"/>
</dbReference>
<keyword evidence="5" id="KW-0716">Sensory transduction</keyword>
<dbReference type="GO" id="GO:0009881">
    <property type="term" value="F:photoreceptor activity"/>
    <property type="evidence" value="ECO:0007669"/>
    <property type="project" value="UniProtKB-KW"/>
</dbReference>
<comment type="catalytic activity">
    <reaction evidence="1">
        <text>ATP + protein L-histidine = ADP + protein N-phospho-L-histidine.</text>
        <dbReference type="EC" id="2.7.13.3"/>
    </reaction>
</comment>
<dbReference type="InterPro" id="IPR016132">
    <property type="entry name" value="Phyto_chromo_attachment"/>
</dbReference>
<evidence type="ECO:0000256" key="12">
    <source>
        <dbReference type="PROSITE-ProRule" id="PRU00169"/>
    </source>
</evidence>
<dbReference type="GO" id="GO:0009584">
    <property type="term" value="P:detection of visible light"/>
    <property type="evidence" value="ECO:0007669"/>
    <property type="project" value="InterPro"/>
</dbReference>
<dbReference type="Gene3D" id="3.30.450.20">
    <property type="entry name" value="PAS domain"/>
    <property type="match status" value="1"/>
</dbReference>
<evidence type="ECO:0000259" key="15">
    <source>
        <dbReference type="PROSITE" id="PS50110"/>
    </source>
</evidence>
<dbReference type="Pfam" id="PF08446">
    <property type="entry name" value="PAS_2"/>
    <property type="match status" value="1"/>
</dbReference>
<organism evidence="16">
    <name type="scientific">uncultured Acetobacteraceae bacterium</name>
    <dbReference type="NCBI Taxonomy" id="169975"/>
    <lineage>
        <taxon>Bacteria</taxon>
        <taxon>Pseudomonadati</taxon>
        <taxon>Pseudomonadota</taxon>
        <taxon>Alphaproteobacteria</taxon>
        <taxon>Acetobacterales</taxon>
        <taxon>Acetobacteraceae</taxon>
        <taxon>environmental samples</taxon>
    </lineage>
</organism>
<evidence type="ECO:0000256" key="6">
    <source>
        <dbReference type="ARBA" id="ARBA00022679"/>
    </source>
</evidence>
<dbReference type="InterPro" id="IPR011102">
    <property type="entry name" value="Sig_transdc_His_kinase_HWE"/>
</dbReference>
<dbReference type="Gene3D" id="3.30.450.40">
    <property type="match status" value="1"/>
</dbReference>
<keyword evidence="9" id="KW-0067">ATP-binding</keyword>
<dbReference type="InterPro" id="IPR035965">
    <property type="entry name" value="PAS-like_dom_sf"/>
</dbReference>
<dbReference type="EMBL" id="CADCTG010000257">
    <property type="protein sequence ID" value="CAA9275700.1"/>
    <property type="molecule type" value="Genomic_DNA"/>
</dbReference>
<evidence type="ECO:0000256" key="9">
    <source>
        <dbReference type="ARBA" id="ARBA00022840"/>
    </source>
</evidence>
<evidence type="ECO:0000256" key="10">
    <source>
        <dbReference type="ARBA" id="ARBA00022991"/>
    </source>
</evidence>
<accession>A0A6J4JFV6</accession>
<keyword evidence="11" id="KW-0675">Receptor</keyword>
<dbReference type="GO" id="GO:0006355">
    <property type="term" value="P:regulation of DNA-templated transcription"/>
    <property type="evidence" value="ECO:0007669"/>
    <property type="project" value="InterPro"/>
</dbReference>
<dbReference type="SUPFAM" id="SSF55785">
    <property type="entry name" value="PYP-like sensor domain (PAS domain)"/>
    <property type="match status" value="1"/>
</dbReference>
<evidence type="ECO:0000256" key="11">
    <source>
        <dbReference type="ARBA" id="ARBA00023170"/>
    </source>
</evidence>
<evidence type="ECO:0000256" key="2">
    <source>
        <dbReference type="ARBA" id="ARBA00012438"/>
    </source>
</evidence>
<keyword evidence="10" id="KW-0157">Chromophore</keyword>
<protein>
    <recommendedName>
        <fullName evidence="2">histidine kinase</fullName>
        <ecNumber evidence="2">2.7.13.3</ecNumber>
    </recommendedName>
</protein>
<dbReference type="InterPro" id="IPR013515">
    <property type="entry name" value="Phytochrome_cen-reg"/>
</dbReference>
<keyword evidence="8 16" id="KW-0418">Kinase</keyword>
<dbReference type="GO" id="GO:0005524">
    <property type="term" value="F:ATP binding"/>
    <property type="evidence" value="ECO:0007669"/>
    <property type="project" value="UniProtKB-KW"/>
</dbReference>
<keyword evidence="3" id="KW-0600">Photoreceptor protein</keyword>
<feature type="domain" description="Phytochrome chromophore attachment site" evidence="14">
    <location>
        <begin position="157"/>
        <end position="317"/>
    </location>
</feature>